<comment type="caution">
    <text evidence="7">The sequence shown here is derived from an EMBL/GenBank/DDBJ whole genome shotgun (WGS) entry which is preliminary data.</text>
</comment>
<keyword evidence="3" id="KW-0862">Zinc</keyword>
<dbReference type="PROSITE" id="PS50950">
    <property type="entry name" value="ZF_THAP"/>
    <property type="match status" value="1"/>
</dbReference>
<organism evidence="7 8">
    <name type="scientific">Anabarilius grahami</name>
    <name type="common">Kanglang fish</name>
    <name type="synonym">Barilius grahami</name>
    <dbReference type="NCBI Taxonomy" id="495550"/>
    <lineage>
        <taxon>Eukaryota</taxon>
        <taxon>Metazoa</taxon>
        <taxon>Chordata</taxon>
        <taxon>Craniata</taxon>
        <taxon>Vertebrata</taxon>
        <taxon>Euteleostomi</taxon>
        <taxon>Actinopterygii</taxon>
        <taxon>Neopterygii</taxon>
        <taxon>Teleostei</taxon>
        <taxon>Ostariophysi</taxon>
        <taxon>Cypriniformes</taxon>
        <taxon>Xenocyprididae</taxon>
        <taxon>Xenocypridinae</taxon>
        <taxon>Xenocypridinae incertae sedis</taxon>
        <taxon>Anabarilius</taxon>
    </lineage>
</organism>
<dbReference type="InterPro" id="IPR004244">
    <property type="entry name" value="Transposase_22"/>
</dbReference>
<accession>A0A3N0YSE0</accession>
<dbReference type="Pfam" id="PF05485">
    <property type="entry name" value="THAP"/>
    <property type="match status" value="1"/>
</dbReference>
<evidence type="ECO:0000256" key="5">
    <source>
        <dbReference type="PROSITE-ProRule" id="PRU00309"/>
    </source>
</evidence>
<dbReference type="SMART" id="SM00980">
    <property type="entry name" value="THAP"/>
    <property type="match status" value="1"/>
</dbReference>
<dbReference type="InterPro" id="IPR042566">
    <property type="entry name" value="L1_C"/>
</dbReference>
<dbReference type="SUPFAM" id="SSF57716">
    <property type="entry name" value="Glucocorticoid receptor-like (DNA-binding domain)"/>
    <property type="match status" value="1"/>
</dbReference>
<name>A0A3N0YSE0_ANAGA</name>
<dbReference type="PANTHER" id="PTHR11505">
    <property type="entry name" value="L1 TRANSPOSABLE ELEMENT-RELATED"/>
    <property type="match status" value="1"/>
</dbReference>
<proteinExistence type="predicted"/>
<keyword evidence="8" id="KW-1185">Reference proteome</keyword>
<gene>
    <name evidence="7" type="ORF">DPX16_16742</name>
</gene>
<evidence type="ECO:0000313" key="8">
    <source>
        <dbReference type="Proteomes" id="UP000281406"/>
    </source>
</evidence>
<keyword evidence="1" id="KW-0479">Metal-binding</keyword>
<evidence type="ECO:0000256" key="3">
    <source>
        <dbReference type="ARBA" id="ARBA00022833"/>
    </source>
</evidence>
<keyword evidence="4 5" id="KW-0238">DNA-binding</keyword>
<dbReference type="Gene3D" id="3.30.250.20">
    <property type="entry name" value="L1 transposable element, C-terminal domain"/>
    <property type="match status" value="1"/>
</dbReference>
<reference evidence="7 8" key="1">
    <citation type="submission" date="2018-10" db="EMBL/GenBank/DDBJ databases">
        <title>Genome assembly for a Yunnan-Guizhou Plateau 3E fish, Anabarilius grahami (Regan), and its evolutionary and genetic applications.</title>
        <authorList>
            <person name="Jiang W."/>
        </authorList>
    </citation>
    <scope>NUCLEOTIDE SEQUENCE [LARGE SCALE GENOMIC DNA]</scope>
    <source>
        <strain evidence="7">AG-KIZ</strain>
        <tissue evidence="7">Muscle</tissue>
    </source>
</reference>
<dbReference type="OrthoDB" id="10059413at2759"/>
<protein>
    <recommendedName>
        <fullName evidence="6">THAP-type domain-containing protein</fullName>
    </recommendedName>
</protein>
<evidence type="ECO:0000256" key="4">
    <source>
        <dbReference type="ARBA" id="ARBA00023125"/>
    </source>
</evidence>
<keyword evidence="2 5" id="KW-0863">Zinc-finger</keyword>
<evidence type="ECO:0000256" key="2">
    <source>
        <dbReference type="ARBA" id="ARBA00022771"/>
    </source>
</evidence>
<dbReference type="GO" id="GO:0008270">
    <property type="term" value="F:zinc ion binding"/>
    <property type="evidence" value="ECO:0007669"/>
    <property type="project" value="UniProtKB-KW"/>
</dbReference>
<dbReference type="GO" id="GO:0003677">
    <property type="term" value="F:DNA binding"/>
    <property type="evidence" value="ECO:0007669"/>
    <property type="project" value="UniProtKB-UniRule"/>
</dbReference>
<dbReference type="Proteomes" id="UP000281406">
    <property type="component" value="Unassembled WGS sequence"/>
</dbReference>
<sequence>MGCKCLLARCKNLTGWHWFPRDADRARLWLQAVGSPSTLNTSRLFVCNKHFSRESFYRHEDFGIANGGNLRREDTEQSLKYLSIPTGQPQKEKLNDHEKRISETENRISMVEDAAAPVEGKLDFFESWLPNSLGSQTKLGLMKVERAHHVPGGPVKTVSPYLRAVLVRFHNYVDKLRVIIAARALGNREQSLMFGNSKVKIFQDFSAAILCKHKLFNEVKKHLRAAGADLCGTYAQLYPATLKVTHPGATNVFQDPSEVDKT</sequence>
<evidence type="ECO:0000256" key="1">
    <source>
        <dbReference type="ARBA" id="ARBA00022723"/>
    </source>
</evidence>
<feature type="domain" description="THAP-type" evidence="6">
    <location>
        <begin position="1"/>
        <end position="88"/>
    </location>
</feature>
<dbReference type="EMBL" id="RJVU01027559">
    <property type="protein sequence ID" value="ROL49127.1"/>
    <property type="molecule type" value="Genomic_DNA"/>
</dbReference>
<dbReference type="AlphaFoldDB" id="A0A3N0YSE0"/>
<dbReference type="InterPro" id="IPR006612">
    <property type="entry name" value="THAP_Znf"/>
</dbReference>
<evidence type="ECO:0000313" key="7">
    <source>
        <dbReference type="EMBL" id="ROL49127.1"/>
    </source>
</evidence>
<evidence type="ECO:0000259" key="6">
    <source>
        <dbReference type="PROSITE" id="PS50950"/>
    </source>
</evidence>